<dbReference type="SUPFAM" id="SSF82693">
    <property type="entry name" value="Multidrug efflux transporter AcrB pore domain, PN1, PN2, PC1 and PC2 subdomains"/>
    <property type="match status" value="4"/>
</dbReference>
<feature type="transmembrane region" description="Helical" evidence="1">
    <location>
        <begin position="533"/>
        <end position="552"/>
    </location>
</feature>
<keyword evidence="1" id="KW-0812">Transmembrane</keyword>
<evidence type="ECO:0000256" key="1">
    <source>
        <dbReference type="SAM" id="Phobius"/>
    </source>
</evidence>
<dbReference type="Gene3D" id="3.30.70.1320">
    <property type="entry name" value="Multidrug efflux transporter AcrB pore domain like"/>
    <property type="match status" value="1"/>
</dbReference>
<evidence type="ECO:0000313" key="3">
    <source>
        <dbReference type="Proteomes" id="UP001163336"/>
    </source>
</evidence>
<feature type="transmembrane region" description="Helical" evidence="1">
    <location>
        <begin position="342"/>
        <end position="358"/>
    </location>
</feature>
<accession>A0ABN6TCT2</accession>
<evidence type="ECO:0000313" key="2">
    <source>
        <dbReference type="EMBL" id="BDT60032.1"/>
    </source>
</evidence>
<reference evidence="2" key="1">
    <citation type="submission" date="2022-11" db="EMBL/GenBank/DDBJ databases">
        <title>Isolation and characterization of PLA-degrading bacterium Massilia sp. from Antarctic soil.</title>
        <authorList>
            <person name="Sato K."/>
            <person name="Gomez-Fuentes C."/>
            <person name="Ahmad S.A."/>
            <person name="Zulkharnain A."/>
        </authorList>
    </citation>
    <scope>NUCLEOTIDE SEQUENCE</scope>
    <source>
        <strain evidence="2">N-3</strain>
    </source>
</reference>
<feature type="transmembrane region" description="Helical" evidence="1">
    <location>
        <begin position="431"/>
        <end position="455"/>
    </location>
</feature>
<feature type="transmembrane region" description="Helical" evidence="1">
    <location>
        <begin position="364"/>
        <end position="384"/>
    </location>
</feature>
<dbReference type="RefSeq" id="WP_281908993.1">
    <property type="nucleotide sequence ID" value="NZ_AP026966.1"/>
</dbReference>
<dbReference type="PRINTS" id="PR00702">
    <property type="entry name" value="ACRIFLAVINRP"/>
</dbReference>
<dbReference type="EMBL" id="AP026966">
    <property type="protein sequence ID" value="BDT60032.1"/>
    <property type="molecule type" value="Genomic_DNA"/>
</dbReference>
<name>A0ABN6TCT2_9BURK</name>
<dbReference type="Gene3D" id="3.30.2090.10">
    <property type="entry name" value="Multidrug efflux transporter AcrB TolC docking domain, DN and DC subdomains"/>
    <property type="match status" value="2"/>
</dbReference>
<dbReference type="SUPFAM" id="SSF82866">
    <property type="entry name" value="Multidrug efflux transporter AcrB transmembrane domain"/>
    <property type="match status" value="2"/>
</dbReference>
<dbReference type="Gene3D" id="3.30.70.1430">
    <property type="entry name" value="Multidrug efflux transporter AcrB pore domain"/>
    <property type="match status" value="2"/>
</dbReference>
<keyword evidence="1" id="KW-1133">Transmembrane helix</keyword>
<dbReference type="InterPro" id="IPR001036">
    <property type="entry name" value="Acrflvin-R"/>
</dbReference>
<feature type="transmembrane region" description="Helical" evidence="1">
    <location>
        <begin position="964"/>
        <end position="981"/>
    </location>
</feature>
<dbReference type="Proteomes" id="UP001163336">
    <property type="component" value="Chromosome"/>
</dbReference>
<feature type="transmembrane region" description="Helical" evidence="1">
    <location>
        <begin position="902"/>
        <end position="928"/>
    </location>
</feature>
<feature type="transmembrane region" description="Helical" evidence="1">
    <location>
        <begin position="864"/>
        <end position="882"/>
    </location>
</feature>
<sequence length="1043" mass="110677">MSPSAPFIKRPVATALLMLAIVLAGLVGYRFLPLSALPQVDFPTIQVQTLYPGASPEVMARTVTAPLERQFGQMSGLTRMSSTSAAGVSVITLQFGLGQTLDVAEQEVQAAINAGGSLLPTDLPAPPVYAKVNPADAPVLTLAITSDTLPLTEVQNLVNTRLALKISQVSGVGLVTLSGGQRPAVRIQADTEALASYGLGLDTLRSAITAANANSAKGNFDGPTRSYAINANDQLLAVEDYQNLIVAYRNGNNGGAPVRLKEVARVVDSAENVRIGAWANMKPAIILNVQRQPGANVIATVDGIKERLPELQAGLPSAVRMDVLSDRTAGIRSSVEHVQMELLLAVVLVVLVIFAFLHSLRATVIASLAVPISLVGSFGVMYLMGYSLNNLSLMALTIATGFVVDDAIVMIENIARYIEEGEQPMAAALKGASQIGFTIISLTVSLIAVLIPLLFMGDVVGRLFREFAVTLAVTILISMVVSLTLVPMMSARWLKSHAEERPGRFAQKSQAFFDRVIGRYDVALGWVLARQGLTLLVALATLVLTALLWVVIPKGLFPTQDTGQLQARLQMRQSISYAEMARLQQLAAAEVLKDPAVASLSSYVGVDAANNTMLNTGTMLINLKSEERGDQEAIMNRLRSRVAEVAGVTLYLQPTQDLTIDAESGPTQYRLSIEGADSATVNEWARKLVAQMAKKKEVRNATTDAGAVGSAAYIDIDRDTASRLGITAASIDDALYSAFGQRIVSTIFTETNQYRVILEAQQEDGDGAMSPASLNNLQLRTSSGQPTPLSAVATIREAEAPLQITHVAQYPAATVGFDTAAGVSLGTAVDAIRAAAEEIKMPNAVSMTFLGASGAYQASLSNQLWLILAAVVCVYIVLGVLYESYVHPLTILSTLPSAGVGALLALWVTGQGLGVIGIIGIILLIGIVKKNAIMMIDFAIEAERDEGKAPLDAIRQAALLRFRPIIMTTLAALFAAVPLMLGTGEGAELRRPLGLAIFGGLIVSQLLTLFTTPVIYLAFDRLAQRRGGDKRGPAPNKPERIGA</sequence>
<keyword evidence="3" id="KW-1185">Reference proteome</keyword>
<dbReference type="InterPro" id="IPR027463">
    <property type="entry name" value="AcrB_DN_DC_subdom"/>
</dbReference>
<proteinExistence type="predicted"/>
<feature type="transmembrane region" description="Helical" evidence="1">
    <location>
        <begin position="12"/>
        <end position="32"/>
    </location>
</feature>
<dbReference type="PANTHER" id="PTHR32063">
    <property type="match status" value="1"/>
</dbReference>
<dbReference type="Pfam" id="PF00873">
    <property type="entry name" value="ACR_tran"/>
    <property type="match status" value="1"/>
</dbReference>
<dbReference type="Gene3D" id="1.20.1640.10">
    <property type="entry name" value="Multidrug efflux transporter AcrB transmembrane domain"/>
    <property type="match status" value="2"/>
</dbReference>
<feature type="transmembrane region" description="Helical" evidence="1">
    <location>
        <begin position="993"/>
        <end position="1019"/>
    </location>
</feature>
<dbReference type="SUPFAM" id="SSF82714">
    <property type="entry name" value="Multidrug efflux transporter AcrB TolC docking domain, DN and DC subdomains"/>
    <property type="match status" value="2"/>
</dbReference>
<keyword evidence="1" id="KW-0472">Membrane</keyword>
<protein>
    <submittedName>
        <fullName evidence="2">Transport system membrane protein</fullName>
    </submittedName>
</protein>
<organism evidence="2 3">
    <name type="scientific">Massilia varians</name>
    <dbReference type="NCBI Taxonomy" id="457921"/>
    <lineage>
        <taxon>Bacteria</taxon>
        <taxon>Pseudomonadati</taxon>
        <taxon>Pseudomonadota</taxon>
        <taxon>Betaproteobacteria</taxon>
        <taxon>Burkholderiales</taxon>
        <taxon>Oxalobacteraceae</taxon>
        <taxon>Telluria group</taxon>
        <taxon>Massilia</taxon>
    </lineage>
</organism>
<dbReference type="PANTHER" id="PTHR32063:SF21">
    <property type="entry name" value="MULTIDRUG RESISTANCE PROTEIN MDTB"/>
    <property type="match status" value="1"/>
</dbReference>
<feature type="transmembrane region" description="Helical" evidence="1">
    <location>
        <begin position="467"/>
        <end position="486"/>
    </location>
</feature>
<gene>
    <name evidence="2" type="ORF">MasN3_35260</name>
</gene>
<dbReference type="Gene3D" id="3.30.70.1440">
    <property type="entry name" value="Multidrug efflux transporter AcrB pore domain"/>
    <property type="match status" value="1"/>
</dbReference>